<reference evidence="1" key="1">
    <citation type="journal article" date="2014" name="Int. J. Syst. Evol. Microbiol.">
        <title>Complete genome sequence of Corynebacterium casei LMG S-19264T (=DSM 44701T), isolated from a smear-ripened cheese.</title>
        <authorList>
            <consortium name="US DOE Joint Genome Institute (JGI-PGF)"/>
            <person name="Walter F."/>
            <person name="Albersmeier A."/>
            <person name="Kalinowski J."/>
            <person name="Ruckert C."/>
        </authorList>
    </citation>
    <scope>NUCLEOTIDE SEQUENCE</scope>
    <source>
        <strain evidence="1">CGMCC 1.15958</strain>
    </source>
</reference>
<proteinExistence type="predicted"/>
<evidence type="ECO:0000313" key="2">
    <source>
        <dbReference type="Proteomes" id="UP000609064"/>
    </source>
</evidence>
<accession>A0A916YHQ0</accession>
<dbReference type="Proteomes" id="UP000609064">
    <property type="component" value="Unassembled WGS sequence"/>
</dbReference>
<sequence>MKEFTKENLPKREKSIKRLAPGTFVMKVSTEEYYACKKAQNGGVFVDACKNINKYNKGREDAEKVVKFENEDATLNYLNNVKAKDFKKKLEQLPAEQQKEIIEQIKERPDMVLGVQKSLLKGFSDLPLFKSASDAQQTNLF</sequence>
<reference evidence="1" key="2">
    <citation type="submission" date="2020-09" db="EMBL/GenBank/DDBJ databases">
        <authorList>
            <person name="Sun Q."/>
            <person name="Zhou Y."/>
        </authorList>
    </citation>
    <scope>NUCLEOTIDE SEQUENCE</scope>
    <source>
        <strain evidence="1">CGMCC 1.15958</strain>
    </source>
</reference>
<name>A0A916YHQ0_9BACT</name>
<organism evidence="1 2">
    <name type="scientific">Emticicia aquatilis</name>
    <dbReference type="NCBI Taxonomy" id="1537369"/>
    <lineage>
        <taxon>Bacteria</taxon>
        <taxon>Pseudomonadati</taxon>
        <taxon>Bacteroidota</taxon>
        <taxon>Cytophagia</taxon>
        <taxon>Cytophagales</taxon>
        <taxon>Leadbetterellaceae</taxon>
        <taxon>Emticicia</taxon>
    </lineage>
</organism>
<dbReference type="RefSeq" id="WP_188764575.1">
    <property type="nucleotide sequence ID" value="NZ_BMKK01000001.1"/>
</dbReference>
<protein>
    <submittedName>
        <fullName evidence="1">Uncharacterized protein</fullName>
    </submittedName>
</protein>
<evidence type="ECO:0000313" key="1">
    <source>
        <dbReference type="EMBL" id="GGD45122.1"/>
    </source>
</evidence>
<dbReference type="EMBL" id="BMKK01000001">
    <property type="protein sequence ID" value="GGD45122.1"/>
    <property type="molecule type" value="Genomic_DNA"/>
</dbReference>
<gene>
    <name evidence="1" type="ORF">GCM10011514_06460</name>
</gene>
<dbReference type="AlphaFoldDB" id="A0A916YHQ0"/>
<keyword evidence="2" id="KW-1185">Reference proteome</keyword>
<comment type="caution">
    <text evidence="1">The sequence shown here is derived from an EMBL/GenBank/DDBJ whole genome shotgun (WGS) entry which is preliminary data.</text>
</comment>